<keyword evidence="2" id="KW-1185">Reference proteome</keyword>
<dbReference type="STRING" id="225164.V4AXX2"/>
<sequence>RLFQTTRQSIYDRIFDSDKGFNQILHRDDREHAKSLGLNIHQEEKYKIVPSLSSTEYGHRLDPGIEKRDSQHVRVGYVQSEFYRRNMF</sequence>
<dbReference type="HOGENOM" id="CLU_127177_1_0_1"/>
<dbReference type="AlphaFoldDB" id="V4AXX2"/>
<dbReference type="EMBL" id="KB201258">
    <property type="protein sequence ID" value="ESO98456.1"/>
    <property type="molecule type" value="Genomic_DNA"/>
</dbReference>
<dbReference type="RefSeq" id="XP_009050844.1">
    <property type="nucleotide sequence ID" value="XM_009052596.1"/>
</dbReference>
<evidence type="ECO:0000313" key="1">
    <source>
        <dbReference type="EMBL" id="ESO98456.1"/>
    </source>
</evidence>
<feature type="non-terminal residue" evidence="1">
    <location>
        <position position="1"/>
    </location>
</feature>
<reference evidence="1 2" key="1">
    <citation type="journal article" date="2013" name="Nature">
        <title>Insights into bilaterian evolution from three spiralian genomes.</title>
        <authorList>
            <person name="Simakov O."/>
            <person name="Marletaz F."/>
            <person name="Cho S.J."/>
            <person name="Edsinger-Gonzales E."/>
            <person name="Havlak P."/>
            <person name="Hellsten U."/>
            <person name="Kuo D.H."/>
            <person name="Larsson T."/>
            <person name="Lv J."/>
            <person name="Arendt D."/>
            <person name="Savage R."/>
            <person name="Osoegawa K."/>
            <person name="de Jong P."/>
            <person name="Grimwood J."/>
            <person name="Chapman J.A."/>
            <person name="Shapiro H."/>
            <person name="Aerts A."/>
            <person name="Otillar R.P."/>
            <person name="Terry A.Y."/>
            <person name="Boore J.L."/>
            <person name="Grigoriev I.V."/>
            <person name="Lindberg D.R."/>
            <person name="Seaver E.C."/>
            <person name="Weisblat D.A."/>
            <person name="Putnam N.H."/>
            <person name="Rokhsar D.S."/>
        </authorList>
    </citation>
    <scope>NUCLEOTIDE SEQUENCE [LARGE SCALE GENOMIC DNA]</scope>
</reference>
<dbReference type="Pfam" id="PF15074">
    <property type="entry name" value="CFAP90"/>
    <property type="match status" value="1"/>
</dbReference>
<dbReference type="Proteomes" id="UP000030746">
    <property type="component" value="Unassembled WGS sequence"/>
</dbReference>
<dbReference type="OMA" id="MLVENEF"/>
<dbReference type="InterPro" id="IPR027901">
    <property type="entry name" value="CFAP90"/>
</dbReference>
<dbReference type="CTD" id="20234636"/>
<dbReference type="OrthoDB" id="10057935at2759"/>
<accession>V4AXX2</accession>
<protein>
    <submittedName>
        <fullName evidence="1">Uncharacterized protein</fullName>
    </submittedName>
</protein>
<dbReference type="PANTHER" id="PTHR34444:SF3">
    <property type="match status" value="1"/>
</dbReference>
<dbReference type="GeneID" id="20234636"/>
<dbReference type="KEGG" id="lgi:LOTGIDRAFT_142949"/>
<evidence type="ECO:0000313" key="2">
    <source>
        <dbReference type="Proteomes" id="UP000030746"/>
    </source>
</evidence>
<proteinExistence type="predicted"/>
<organism evidence="1 2">
    <name type="scientific">Lottia gigantea</name>
    <name type="common">Giant owl limpet</name>
    <dbReference type="NCBI Taxonomy" id="225164"/>
    <lineage>
        <taxon>Eukaryota</taxon>
        <taxon>Metazoa</taxon>
        <taxon>Spiralia</taxon>
        <taxon>Lophotrochozoa</taxon>
        <taxon>Mollusca</taxon>
        <taxon>Gastropoda</taxon>
        <taxon>Patellogastropoda</taxon>
        <taxon>Lottioidea</taxon>
        <taxon>Lottiidae</taxon>
        <taxon>Lottia</taxon>
    </lineage>
</organism>
<gene>
    <name evidence="1" type="ORF">LOTGIDRAFT_142949</name>
</gene>
<name>V4AXX2_LOTGI</name>
<dbReference type="PANTHER" id="PTHR34444">
    <property type="entry name" value="LOC361192"/>
    <property type="match status" value="1"/>
</dbReference>